<dbReference type="PATRIC" id="fig|1359153.3.peg.1856"/>
<comment type="caution">
    <text evidence="1">The sequence shown here is derived from an EMBL/GenBank/DDBJ whole genome shotgun (WGS) entry which is preliminary data.</text>
</comment>
<keyword evidence="1" id="KW-0548">Nucleotidyltransferase</keyword>
<reference evidence="1 2" key="1">
    <citation type="submission" date="2015-01" db="EMBL/GenBank/DDBJ databases">
        <title>Genome Sequencing of Rickettsiales.</title>
        <authorList>
            <person name="Daugherty S.C."/>
            <person name="Su Q."/>
            <person name="Abolude K."/>
            <person name="Beier-Sexton M."/>
            <person name="Carlyon J.A."/>
            <person name="Carter R."/>
            <person name="Day N.P."/>
            <person name="Dumler S.J."/>
            <person name="Dyachenko V."/>
            <person name="Godinez A."/>
            <person name="Kurtti T.J."/>
            <person name="Lichay M."/>
            <person name="Mullins K.E."/>
            <person name="Ott S."/>
            <person name="Pappas-Brown V."/>
            <person name="Paris D.H."/>
            <person name="Patel P."/>
            <person name="Richards A.L."/>
            <person name="Sadzewicz L."/>
            <person name="Sears K."/>
            <person name="Seidman D."/>
            <person name="Sengamalay N."/>
            <person name="Stenos J."/>
            <person name="Tallon L.J."/>
            <person name="Vincent G."/>
            <person name="Fraser C.M."/>
            <person name="Munderloh U."/>
            <person name="Dunning-Hotopp J.C."/>
        </authorList>
    </citation>
    <scope>NUCLEOTIDE SEQUENCE [LARGE SCALE GENOMIC DNA]</scope>
    <source>
        <strain evidence="1 2">ApNP</strain>
    </source>
</reference>
<evidence type="ECO:0000313" key="2">
    <source>
        <dbReference type="Proteomes" id="UP000033385"/>
    </source>
</evidence>
<gene>
    <name evidence="1" type="primary">dnaG</name>
    <name evidence="1" type="ORF">APHNP_1813</name>
</gene>
<dbReference type="EMBL" id="LANW01000001">
    <property type="protein sequence ID" value="KJV66289.1"/>
    <property type="molecule type" value="Genomic_DNA"/>
</dbReference>
<dbReference type="AlphaFoldDB" id="A0A0F3NHC2"/>
<keyword evidence="1" id="KW-0808">Transferase</keyword>
<sequence length="54" mass="6514">MAKQEWEKLMLSRQLNEIHEQIVKLRLEGKNDVALNLSEYAREIDDKLRSLWKC</sequence>
<name>A0A0F3NHC2_ANAPH</name>
<dbReference type="Proteomes" id="UP000033385">
    <property type="component" value="Unassembled WGS sequence"/>
</dbReference>
<organism evidence="1 2">
    <name type="scientific">Anaplasma phagocytophilum str. ApNP</name>
    <dbReference type="NCBI Taxonomy" id="1359153"/>
    <lineage>
        <taxon>Bacteria</taxon>
        <taxon>Pseudomonadati</taxon>
        <taxon>Pseudomonadota</taxon>
        <taxon>Alphaproteobacteria</taxon>
        <taxon>Rickettsiales</taxon>
        <taxon>Anaplasmataceae</taxon>
        <taxon>Anaplasma</taxon>
        <taxon>phagocytophilum group</taxon>
    </lineage>
</organism>
<proteinExistence type="predicted"/>
<accession>A0A0F3NHC2</accession>
<evidence type="ECO:0000313" key="1">
    <source>
        <dbReference type="EMBL" id="KJV66289.1"/>
    </source>
</evidence>
<dbReference type="EC" id="2.7.7.-" evidence="1"/>
<dbReference type="GO" id="GO:0016779">
    <property type="term" value="F:nucleotidyltransferase activity"/>
    <property type="evidence" value="ECO:0007669"/>
    <property type="project" value="UniProtKB-KW"/>
</dbReference>
<protein>
    <submittedName>
        <fullName evidence="1">DNA primase domain protein</fullName>
        <ecNumber evidence="1">2.7.7.-</ecNumber>
    </submittedName>
</protein>